<comment type="caution">
    <text evidence="7">The sequence shown here is derived from an EMBL/GenBank/DDBJ whole genome shotgun (WGS) entry which is preliminary data.</text>
</comment>
<accession>A0ABV2HDW3</accession>
<feature type="transmembrane region" description="Helical" evidence="6">
    <location>
        <begin position="235"/>
        <end position="257"/>
    </location>
</feature>
<feature type="transmembrane region" description="Helical" evidence="6">
    <location>
        <begin position="76"/>
        <end position="95"/>
    </location>
</feature>
<evidence type="ECO:0000256" key="2">
    <source>
        <dbReference type="ARBA" id="ARBA00009773"/>
    </source>
</evidence>
<proteinExistence type="inferred from homology"/>
<dbReference type="RefSeq" id="WP_247246346.1">
    <property type="nucleotide sequence ID" value="NZ_JALJRA010000031.1"/>
</dbReference>
<keyword evidence="4 6" id="KW-1133">Transmembrane helix</keyword>
<feature type="transmembrane region" description="Helical" evidence="6">
    <location>
        <begin position="20"/>
        <end position="38"/>
    </location>
</feature>
<keyword evidence="3 6" id="KW-0812">Transmembrane</keyword>
<dbReference type="PANTHER" id="PTHR21716">
    <property type="entry name" value="TRANSMEMBRANE PROTEIN"/>
    <property type="match status" value="1"/>
</dbReference>
<evidence type="ECO:0000313" key="7">
    <source>
        <dbReference type="EMBL" id="MET3588732.1"/>
    </source>
</evidence>
<sequence length="365" mass="38994">MSEGKKQIALDGGLIHWSFFFRLLLLALGVVAAAFLIWNLTHLLLLAFGAVLFGMLIRALADAFSRHTPLPTTPSLIASTIVIIAAVIGFGMLLGSQIQTQFSELIERLPDLVQMIAGRFGIDNPQDTLMREIEEAVSQASFLSNFAGISSTALGIVSDLVIVFVAGIYLAADPGIYRRGLLLLFPRSNRQEARDTLEVVGASLRLWLLGQLLGMLLVGALSAAGLWLLGVPSALALGLIAALFEFIPILGPILGAIPAILTGFAESPATALWVIGLYVLIQQIEGNLITPMIQQRMVKVPPALTIFAVVGFALLLGPLGAVFAMPLLVVVFVTVKKLWIRETLDEDVSLPGDEAETAPARAEQA</sequence>
<dbReference type="EMBL" id="JBEPLJ010000031">
    <property type="protein sequence ID" value="MET3588732.1"/>
    <property type="molecule type" value="Genomic_DNA"/>
</dbReference>
<feature type="transmembrane region" description="Helical" evidence="6">
    <location>
        <begin position="146"/>
        <end position="172"/>
    </location>
</feature>
<dbReference type="Proteomes" id="UP001549031">
    <property type="component" value="Unassembled WGS sequence"/>
</dbReference>
<evidence type="ECO:0000313" key="8">
    <source>
        <dbReference type="Proteomes" id="UP001549031"/>
    </source>
</evidence>
<organism evidence="7 8">
    <name type="scientific">Pseudorhizobium tarimense</name>
    <dbReference type="NCBI Taxonomy" id="1079109"/>
    <lineage>
        <taxon>Bacteria</taxon>
        <taxon>Pseudomonadati</taxon>
        <taxon>Pseudomonadota</taxon>
        <taxon>Alphaproteobacteria</taxon>
        <taxon>Hyphomicrobiales</taxon>
        <taxon>Rhizobiaceae</taxon>
        <taxon>Rhizobium/Agrobacterium group</taxon>
        <taxon>Pseudorhizobium</taxon>
    </lineage>
</organism>
<comment type="subcellular location">
    <subcellularLocation>
        <location evidence="1">Membrane</location>
        <topology evidence="1">Multi-pass membrane protein</topology>
    </subcellularLocation>
</comment>
<evidence type="ECO:0000256" key="3">
    <source>
        <dbReference type="ARBA" id="ARBA00022692"/>
    </source>
</evidence>
<reference evidence="7 8" key="1">
    <citation type="submission" date="2024-06" db="EMBL/GenBank/DDBJ databases">
        <title>Genomic Encyclopedia of Type Strains, Phase IV (KMG-IV): sequencing the most valuable type-strain genomes for metagenomic binning, comparative biology and taxonomic classification.</title>
        <authorList>
            <person name="Goeker M."/>
        </authorList>
    </citation>
    <scope>NUCLEOTIDE SEQUENCE [LARGE SCALE GENOMIC DNA]</scope>
    <source>
        <strain evidence="7 8">DSM 105042</strain>
    </source>
</reference>
<feature type="transmembrane region" description="Helical" evidence="6">
    <location>
        <begin position="44"/>
        <end position="64"/>
    </location>
</feature>
<feature type="transmembrane region" description="Helical" evidence="6">
    <location>
        <begin position="206"/>
        <end position="229"/>
    </location>
</feature>
<comment type="similarity">
    <text evidence="2">Belongs to the autoinducer-2 exporter (AI-2E) (TC 2.A.86) family.</text>
</comment>
<keyword evidence="5 6" id="KW-0472">Membrane</keyword>
<dbReference type="InterPro" id="IPR002549">
    <property type="entry name" value="AI-2E-like"/>
</dbReference>
<keyword evidence="8" id="KW-1185">Reference proteome</keyword>
<feature type="transmembrane region" description="Helical" evidence="6">
    <location>
        <begin position="304"/>
        <end position="333"/>
    </location>
</feature>
<evidence type="ECO:0000256" key="5">
    <source>
        <dbReference type="ARBA" id="ARBA00023136"/>
    </source>
</evidence>
<dbReference type="Pfam" id="PF01594">
    <property type="entry name" value="AI-2E_transport"/>
    <property type="match status" value="1"/>
</dbReference>
<protein>
    <submittedName>
        <fullName evidence="7">PurR-regulated permease PerM</fullName>
    </submittedName>
</protein>
<evidence type="ECO:0000256" key="1">
    <source>
        <dbReference type="ARBA" id="ARBA00004141"/>
    </source>
</evidence>
<dbReference type="PANTHER" id="PTHR21716:SF62">
    <property type="entry name" value="TRANSPORT PROTEIN YDBI-RELATED"/>
    <property type="match status" value="1"/>
</dbReference>
<feature type="transmembrane region" description="Helical" evidence="6">
    <location>
        <begin position="264"/>
        <end position="284"/>
    </location>
</feature>
<name>A0ABV2HDW3_9HYPH</name>
<evidence type="ECO:0000256" key="6">
    <source>
        <dbReference type="SAM" id="Phobius"/>
    </source>
</evidence>
<evidence type="ECO:0000256" key="4">
    <source>
        <dbReference type="ARBA" id="ARBA00022989"/>
    </source>
</evidence>
<gene>
    <name evidence="7" type="ORF">ABID21_004870</name>
</gene>